<protein>
    <submittedName>
        <fullName evidence="9">Putative membrane protein</fullName>
    </submittedName>
</protein>
<name>A9HDZ2_GLUDA</name>
<evidence type="ECO:0000313" key="10">
    <source>
        <dbReference type="Proteomes" id="UP000001176"/>
    </source>
</evidence>
<comment type="similarity">
    <text evidence="2">Belongs to the DoxX family.</text>
</comment>
<feature type="transmembrane region" description="Helical" evidence="8">
    <location>
        <begin position="84"/>
        <end position="105"/>
    </location>
</feature>
<accession>A9HDZ2</accession>
<dbReference type="AlphaFoldDB" id="A9HDZ2"/>
<evidence type="ECO:0000256" key="5">
    <source>
        <dbReference type="ARBA" id="ARBA00022989"/>
    </source>
</evidence>
<evidence type="ECO:0000256" key="8">
    <source>
        <dbReference type="SAM" id="Phobius"/>
    </source>
</evidence>
<keyword evidence="4 8" id="KW-0812">Transmembrane</keyword>
<dbReference type="InterPro" id="IPR032808">
    <property type="entry name" value="DoxX"/>
</dbReference>
<keyword evidence="5 8" id="KW-1133">Transmembrane helix</keyword>
<dbReference type="InterPro" id="IPR051907">
    <property type="entry name" value="DoxX-like_oxidoreductase"/>
</dbReference>
<sequence length="172" mass="18464">MAVSIDTVSNRQTDTRRHGVPGPRSGSRAYWRILVMFMLNAQMRDTMLLAARILLSTLFLIMGWGKLTDFSGAVAYMAQTHVPFPALAAAVATVTELGLGLAVLAGVLTVPIALVLAAYTLVTGLIGHPFWSMSGMMRYDNMIHFYKNISIIGGLLALAAAGPGRFALRPAN</sequence>
<feature type="transmembrane region" description="Helical" evidence="8">
    <location>
        <begin position="46"/>
        <end position="64"/>
    </location>
</feature>
<proteinExistence type="inferred from homology"/>
<feature type="compositionally biased region" description="Polar residues" evidence="7">
    <location>
        <begin position="1"/>
        <end position="12"/>
    </location>
</feature>
<feature type="transmembrane region" description="Helical" evidence="8">
    <location>
        <begin position="112"/>
        <end position="131"/>
    </location>
</feature>
<feature type="transmembrane region" description="Helical" evidence="8">
    <location>
        <begin position="151"/>
        <end position="168"/>
    </location>
</feature>
<dbReference type="Pfam" id="PF07681">
    <property type="entry name" value="DoxX"/>
    <property type="match status" value="1"/>
</dbReference>
<comment type="subcellular location">
    <subcellularLocation>
        <location evidence="1">Cell membrane</location>
        <topology evidence="1">Multi-pass membrane protein</topology>
    </subcellularLocation>
</comment>
<evidence type="ECO:0000256" key="6">
    <source>
        <dbReference type="ARBA" id="ARBA00023136"/>
    </source>
</evidence>
<dbReference type="PANTHER" id="PTHR33452">
    <property type="entry name" value="OXIDOREDUCTASE CATD-RELATED"/>
    <property type="match status" value="1"/>
</dbReference>
<evidence type="ECO:0000256" key="1">
    <source>
        <dbReference type="ARBA" id="ARBA00004651"/>
    </source>
</evidence>
<reference evidence="9 10" key="1">
    <citation type="journal article" date="2009" name="BMC Genomics">
        <title>Complete genome sequence of the sugarcane nitrogen-fixing endophyte Gluconacetobacter diazotrophicus Pal5.</title>
        <authorList>
            <person name="Bertalan M."/>
            <person name="Albano R."/>
            <person name="Padua V."/>
            <person name="Rouws L."/>
            <person name="Rojas C."/>
            <person name="Hemerly A."/>
            <person name="Teixeira K."/>
            <person name="Schwab S."/>
            <person name="Araujo J."/>
            <person name="Oliveira A."/>
            <person name="Franca L."/>
            <person name="Magalhaes V."/>
            <person name="Alqueres S."/>
            <person name="Cardoso A."/>
            <person name="Almeida W."/>
            <person name="Loureiro M.M."/>
            <person name="Nogueira E."/>
            <person name="Cidade D."/>
            <person name="Oliveira D."/>
            <person name="Simao T."/>
            <person name="Macedo J."/>
            <person name="Valadao A."/>
            <person name="Dreschsel M."/>
            <person name="Freitas F."/>
            <person name="Vidal M."/>
            <person name="Guedes H."/>
            <person name="Rodrigues E."/>
            <person name="Meneses C."/>
            <person name="Brioso P."/>
            <person name="Pozzer L."/>
            <person name="Figueiredo D."/>
            <person name="Montano H."/>
            <person name="Junior J."/>
            <person name="Filho G."/>
            <person name="Flores V."/>
            <person name="Ferreira B."/>
            <person name="Branco A."/>
            <person name="Gonzalez P."/>
            <person name="Guillobel H."/>
            <person name="Lemos M."/>
            <person name="Seibel L."/>
            <person name="Macedo J."/>
            <person name="Alves-Ferreira M."/>
            <person name="Sachetto-Martins G."/>
            <person name="Coelho A."/>
            <person name="Santos E."/>
            <person name="Amaral G."/>
            <person name="Neves A."/>
            <person name="Pacheco A.B."/>
            <person name="Carvalho D."/>
            <person name="Lery L."/>
            <person name="Bisch P."/>
            <person name="Rossle S.C."/>
            <person name="Urmenyi T."/>
            <person name="Kruger W.V."/>
            <person name="Martins O."/>
            <person name="Baldani J.I."/>
            <person name="Ferreira P.C."/>
        </authorList>
    </citation>
    <scope>NUCLEOTIDE SEQUENCE [LARGE SCALE GENOMIC DNA]</scope>
    <source>
        <strain evidence="10">ATCC 49037 / DSM 5601 / CCUG 37298 / CIP 103539 / LMG 7603 / PAl5</strain>
    </source>
</reference>
<gene>
    <name evidence="9" type="ordered locus">GDI1220</name>
</gene>
<dbReference type="KEGG" id="gdi:GDI1220"/>
<evidence type="ECO:0000256" key="7">
    <source>
        <dbReference type="SAM" id="MobiDB-lite"/>
    </source>
</evidence>
<keyword evidence="10" id="KW-1185">Reference proteome</keyword>
<dbReference type="PANTHER" id="PTHR33452:SF1">
    <property type="entry name" value="INNER MEMBRANE PROTEIN YPHA-RELATED"/>
    <property type="match status" value="1"/>
</dbReference>
<feature type="region of interest" description="Disordered" evidence="7">
    <location>
        <begin position="1"/>
        <end position="24"/>
    </location>
</feature>
<dbReference type="GO" id="GO:0005886">
    <property type="term" value="C:plasma membrane"/>
    <property type="evidence" value="ECO:0007669"/>
    <property type="project" value="UniProtKB-SubCell"/>
</dbReference>
<keyword evidence="6 8" id="KW-0472">Membrane</keyword>
<evidence type="ECO:0000256" key="4">
    <source>
        <dbReference type="ARBA" id="ARBA00022692"/>
    </source>
</evidence>
<dbReference type="Proteomes" id="UP000001176">
    <property type="component" value="Chromosome"/>
</dbReference>
<dbReference type="EMBL" id="AM889285">
    <property type="protein sequence ID" value="CAP55163.1"/>
    <property type="molecule type" value="Genomic_DNA"/>
</dbReference>
<evidence type="ECO:0000256" key="3">
    <source>
        <dbReference type="ARBA" id="ARBA00022475"/>
    </source>
</evidence>
<organism evidence="9 10">
    <name type="scientific">Gluconacetobacter diazotrophicus (strain ATCC 49037 / DSM 5601 / CCUG 37298 / CIP 103539 / LMG 7603 / PAl5)</name>
    <dbReference type="NCBI Taxonomy" id="272568"/>
    <lineage>
        <taxon>Bacteria</taxon>
        <taxon>Pseudomonadati</taxon>
        <taxon>Pseudomonadota</taxon>
        <taxon>Alphaproteobacteria</taxon>
        <taxon>Acetobacterales</taxon>
        <taxon>Acetobacteraceae</taxon>
        <taxon>Gluconacetobacter</taxon>
    </lineage>
</organism>
<evidence type="ECO:0000256" key="2">
    <source>
        <dbReference type="ARBA" id="ARBA00006679"/>
    </source>
</evidence>
<evidence type="ECO:0000313" key="9">
    <source>
        <dbReference type="EMBL" id="CAP55163.1"/>
    </source>
</evidence>
<keyword evidence="3" id="KW-1003">Cell membrane</keyword>